<reference evidence="2 3" key="1">
    <citation type="submission" date="2015-11" db="EMBL/GenBank/DDBJ databases">
        <title>The genome of Debaryomyces fabryi.</title>
        <authorList>
            <person name="Tafer H."/>
            <person name="Lopandic K."/>
        </authorList>
    </citation>
    <scope>NUCLEOTIDE SEQUENCE [LARGE SCALE GENOMIC DNA]</scope>
    <source>
        <strain evidence="2 3">CBS 789</strain>
    </source>
</reference>
<feature type="compositionally biased region" description="Low complexity" evidence="1">
    <location>
        <begin position="502"/>
        <end position="519"/>
    </location>
</feature>
<dbReference type="Proteomes" id="UP000054251">
    <property type="component" value="Unassembled WGS sequence"/>
</dbReference>
<dbReference type="EMBL" id="LMYN01000092">
    <property type="protein sequence ID" value="KSA00333.1"/>
    <property type="molecule type" value="Genomic_DNA"/>
</dbReference>
<evidence type="ECO:0000313" key="3">
    <source>
        <dbReference type="Proteomes" id="UP000054251"/>
    </source>
</evidence>
<sequence>MTNLTALDPLFDNSNNLVISLALRMSFPFPSSSSPTSSINVTPSAKKKRGRPPKADSLSNKITTTLNINVNTSPMCNSPTAENNSNMIVKRGAPDVFTPLMRVSPNSKRKRSKSSMSVESSAGQKKLKHELMVTPLSGAIDGSTFTPYHLINSQTLDNISMITQSNSRDNVQSNGYGSPPLKSLNILYRQPDMLSTPSIHNPKNVFPTPTSSSAKSIVNSSYMFFGNENYVPETTEKTNNETKNLLPPVAITKEIVPVSKPLENNNDFQLKLTIDDLGKAVLSNDFFQSNDVKKNEKKQPKVSNVELFEQKFSESPIKEMDLARIDSTIGLETNQVSQNYKRFAISAKNEDGDKSVSHPGILRRHHSDITGVSSNALSSASNLTSINEYTNDSLPEKTHSQLPQTPKQKDNYFLSTGLTPSNLNFNLTPNFNSMMYSIMSINSPQQKKNINNSQFLSNQEFFMSGVSGGHQVQSPQQPPIQNTVCMTSLMTNGSKPKRSLDGALPPSSLTPSTASSASDDSGDARLALKKIIQVKKK</sequence>
<organism evidence="2 3">
    <name type="scientific">Debaryomyces fabryi</name>
    <dbReference type="NCBI Taxonomy" id="58627"/>
    <lineage>
        <taxon>Eukaryota</taxon>
        <taxon>Fungi</taxon>
        <taxon>Dikarya</taxon>
        <taxon>Ascomycota</taxon>
        <taxon>Saccharomycotina</taxon>
        <taxon>Pichiomycetes</taxon>
        <taxon>Debaryomycetaceae</taxon>
        <taxon>Debaryomyces</taxon>
    </lineage>
</organism>
<dbReference type="RefSeq" id="XP_015466435.1">
    <property type="nucleotide sequence ID" value="XM_015612727.1"/>
</dbReference>
<feature type="region of interest" description="Disordered" evidence="1">
    <location>
        <begin position="30"/>
        <end position="59"/>
    </location>
</feature>
<evidence type="ECO:0000256" key="1">
    <source>
        <dbReference type="SAM" id="MobiDB-lite"/>
    </source>
</evidence>
<comment type="caution">
    <text evidence="2">The sequence shown here is derived from an EMBL/GenBank/DDBJ whole genome shotgun (WGS) entry which is preliminary data.</text>
</comment>
<name>A0A0V1PVN9_9ASCO</name>
<dbReference type="AlphaFoldDB" id="A0A0V1PVN9"/>
<keyword evidence="3" id="KW-1185">Reference proteome</keyword>
<accession>A0A0V1PVN9</accession>
<dbReference type="GeneID" id="26840907"/>
<proteinExistence type="predicted"/>
<dbReference type="OrthoDB" id="4026708at2759"/>
<feature type="region of interest" description="Disordered" evidence="1">
    <location>
        <begin position="98"/>
        <end position="126"/>
    </location>
</feature>
<evidence type="ECO:0000313" key="2">
    <source>
        <dbReference type="EMBL" id="KSA00333.1"/>
    </source>
</evidence>
<gene>
    <name evidence="2" type="ORF">AC631_03898</name>
</gene>
<protein>
    <submittedName>
        <fullName evidence="2">Uncharacterized protein</fullName>
    </submittedName>
</protein>
<feature type="region of interest" description="Disordered" evidence="1">
    <location>
        <begin position="490"/>
        <end position="522"/>
    </location>
</feature>